<reference evidence="3 4" key="1">
    <citation type="submission" date="2020-09" db="EMBL/GenBank/DDBJ databases">
        <title>Methylomonas albis sp. nov. and Methylomonas fluvii sp. nov.: Two cold-adapted methanotrophs from the River Elbe and an amended description of Methylovulum psychrotolerans strain Eb1.</title>
        <authorList>
            <person name="Bussmann I.K."/>
            <person name="Klings K.-W."/>
            <person name="Warnstedt J."/>
            <person name="Hoppert M."/>
            <person name="Saborowski A."/>
            <person name="Horn F."/>
            <person name="Liebner S."/>
        </authorList>
    </citation>
    <scope>NUCLEOTIDE SEQUENCE [LARGE SCALE GENOMIC DNA]</scope>
    <source>
        <strain evidence="3 4">EbA</strain>
    </source>
</reference>
<keyword evidence="1" id="KW-0812">Transmembrane</keyword>
<dbReference type="RefSeq" id="WP_192375623.1">
    <property type="nucleotide sequence ID" value="NZ_CAJHIV010000001.1"/>
</dbReference>
<keyword evidence="2" id="KW-0732">Signal</keyword>
<feature type="transmembrane region" description="Helical" evidence="1">
    <location>
        <begin position="57"/>
        <end position="78"/>
    </location>
</feature>
<gene>
    <name evidence="3" type="ORF">IE877_15870</name>
</gene>
<evidence type="ECO:0000313" key="3">
    <source>
        <dbReference type="EMBL" id="MBD9357338.1"/>
    </source>
</evidence>
<dbReference type="EMBL" id="JACXSS010000001">
    <property type="protein sequence ID" value="MBD9357338.1"/>
    <property type="molecule type" value="Genomic_DNA"/>
</dbReference>
<dbReference type="Pfam" id="PF11190">
    <property type="entry name" value="DUF2976"/>
    <property type="match status" value="1"/>
</dbReference>
<keyword evidence="1" id="KW-0472">Membrane</keyword>
<proteinExistence type="predicted"/>
<keyword evidence="4" id="KW-1185">Reference proteome</keyword>
<feature type="transmembrane region" description="Helical" evidence="1">
    <location>
        <begin position="90"/>
        <end position="112"/>
    </location>
</feature>
<dbReference type="Proteomes" id="UP000652176">
    <property type="component" value="Unassembled WGS sequence"/>
</dbReference>
<evidence type="ECO:0000313" key="4">
    <source>
        <dbReference type="Proteomes" id="UP000652176"/>
    </source>
</evidence>
<dbReference type="InterPro" id="IPR021356">
    <property type="entry name" value="Integr_conj_element_PFL4702"/>
</dbReference>
<evidence type="ECO:0000256" key="2">
    <source>
        <dbReference type="SAM" id="SignalP"/>
    </source>
</evidence>
<feature type="chain" id="PRO_5046149251" evidence="2">
    <location>
        <begin position="30"/>
        <end position="119"/>
    </location>
</feature>
<feature type="signal peptide" evidence="2">
    <location>
        <begin position="1"/>
        <end position="29"/>
    </location>
</feature>
<accession>A0ABR9D501</accession>
<comment type="caution">
    <text evidence="3">The sequence shown here is derived from an EMBL/GenBank/DDBJ whole genome shotgun (WGS) entry which is preliminary data.</text>
</comment>
<name>A0ABR9D501_9GAMM</name>
<organism evidence="3 4">
    <name type="scientific">Methylomonas albis</name>
    <dbReference type="NCBI Taxonomy" id="1854563"/>
    <lineage>
        <taxon>Bacteria</taxon>
        <taxon>Pseudomonadati</taxon>
        <taxon>Pseudomonadota</taxon>
        <taxon>Gammaproteobacteria</taxon>
        <taxon>Methylococcales</taxon>
        <taxon>Methylococcaceae</taxon>
        <taxon>Methylomonas</taxon>
    </lineage>
</organism>
<evidence type="ECO:0000256" key="1">
    <source>
        <dbReference type="SAM" id="Phobius"/>
    </source>
</evidence>
<dbReference type="NCBIfam" id="TIGR03745">
    <property type="entry name" value="conj_TIGR03745"/>
    <property type="match status" value="1"/>
</dbReference>
<protein>
    <submittedName>
        <fullName evidence="3">TIGR03745 family integrating conjugative element membrane protein</fullName>
    </submittedName>
</protein>
<keyword evidence="1" id="KW-1133">Transmembrane helix</keyword>
<sequence>MLKRLRHTFFSQSLALAAGLTLLSGNLYAALPTAVAPSNAPKAGDWLTLIKGYAKDAGLVIGLVLAVVAFLWIAWITISKFNEARTGRAEWGEVGLTAVIAAGVMIFISYLLTEASKVI</sequence>